<dbReference type="AlphaFoldDB" id="A0A5C6RKX3"/>
<keyword evidence="1" id="KW-0732">Signal</keyword>
<accession>A0A5C6RKX3</accession>
<proteinExistence type="predicted"/>
<dbReference type="Gene3D" id="2.60.120.430">
    <property type="entry name" value="Galactose-binding lectin"/>
    <property type="match status" value="1"/>
</dbReference>
<dbReference type="Proteomes" id="UP000321580">
    <property type="component" value="Unassembled WGS sequence"/>
</dbReference>
<dbReference type="RefSeq" id="WP_147167616.1">
    <property type="nucleotide sequence ID" value="NZ_VOOR01000020.1"/>
</dbReference>
<organism evidence="2 3">
    <name type="scientific">Phaeodactylibacter luteus</name>
    <dbReference type="NCBI Taxonomy" id="1564516"/>
    <lineage>
        <taxon>Bacteria</taxon>
        <taxon>Pseudomonadati</taxon>
        <taxon>Bacteroidota</taxon>
        <taxon>Saprospiria</taxon>
        <taxon>Saprospirales</taxon>
        <taxon>Haliscomenobacteraceae</taxon>
        <taxon>Phaeodactylibacter</taxon>
    </lineage>
</organism>
<protein>
    <recommendedName>
        <fullName evidence="4">DUF1735 domain-containing protein</fullName>
    </recommendedName>
</protein>
<sequence>MKTYLYFTLLLFAAACSSGCDLINPEEPIPGYIHIPEVSVQANLAAEGSASYNLTEVWVNVNGNFVGAYPIPATIPILDEGDVEIAIQAGIKDNGVSGTPEIYPFYAPYVERITLGPNSTDTIRPVFEYLDQTKFAFIEDFEGGAQVFEDVRLGEPDQLSISAEDVFEGSGSLKITLDSTSSILEVATNIRYADIVSALTSTVYLEVNYKSDVPVIFGLVSYDANALPGQGETTFDPGFNPSGEWNKIYFNLSAMAVESGKTEHQVILQAFIPVSGQSLTRNQAVVRLDNIKLLHF</sequence>
<dbReference type="EMBL" id="VOOR01000020">
    <property type="protein sequence ID" value="TXB63061.1"/>
    <property type="molecule type" value="Genomic_DNA"/>
</dbReference>
<comment type="caution">
    <text evidence="2">The sequence shown here is derived from an EMBL/GenBank/DDBJ whole genome shotgun (WGS) entry which is preliminary data.</text>
</comment>
<evidence type="ECO:0000256" key="1">
    <source>
        <dbReference type="SAM" id="SignalP"/>
    </source>
</evidence>
<keyword evidence="3" id="KW-1185">Reference proteome</keyword>
<feature type="signal peptide" evidence="1">
    <location>
        <begin position="1"/>
        <end position="20"/>
    </location>
</feature>
<gene>
    <name evidence="2" type="ORF">FRY97_11210</name>
</gene>
<feature type="chain" id="PRO_5022710275" description="DUF1735 domain-containing protein" evidence="1">
    <location>
        <begin position="21"/>
        <end position="296"/>
    </location>
</feature>
<name>A0A5C6RKX3_9BACT</name>
<reference evidence="2 3" key="1">
    <citation type="submission" date="2019-08" db="EMBL/GenBank/DDBJ databases">
        <title>Genome of Phaeodactylibacter luteus.</title>
        <authorList>
            <person name="Bowman J.P."/>
        </authorList>
    </citation>
    <scope>NUCLEOTIDE SEQUENCE [LARGE SCALE GENOMIC DNA]</scope>
    <source>
        <strain evidence="2 3">KCTC 42180</strain>
    </source>
</reference>
<evidence type="ECO:0008006" key="4">
    <source>
        <dbReference type="Google" id="ProtNLM"/>
    </source>
</evidence>
<evidence type="ECO:0000313" key="2">
    <source>
        <dbReference type="EMBL" id="TXB63061.1"/>
    </source>
</evidence>
<dbReference type="PROSITE" id="PS51257">
    <property type="entry name" value="PROKAR_LIPOPROTEIN"/>
    <property type="match status" value="1"/>
</dbReference>
<evidence type="ECO:0000313" key="3">
    <source>
        <dbReference type="Proteomes" id="UP000321580"/>
    </source>
</evidence>
<dbReference type="OrthoDB" id="1491784at2"/>